<sequence length="63" mass="6900">MELVGHCRLCKAAVYCRDGFLDGVTENQALYCHACFDALKPDTDGPDKPESDRQNASRPPSAD</sequence>
<dbReference type="Proteomes" id="UP001589619">
    <property type="component" value="Unassembled WGS sequence"/>
</dbReference>
<evidence type="ECO:0008006" key="4">
    <source>
        <dbReference type="Google" id="ProtNLM"/>
    </source>
</evidence>
<accession>A0ABV5VVP9</accession>
<dbReference type="RefSeq" id="WP_344911431.1">
    <property type="nucleotide sequence ID" value="NZ_BAAAYO010000010.1"/>
</dbReference>
<organism evidence="2 3">
    <name type="scientific">Paenibacillus hodogayensis</name>
    <dbReference type="NCBI Taxonomy" id="279208"/>
    <lineage>
        <taxon>Bacteria</taxon>
        <taxon>Bacillati</taxon>
        <taxon>Bacillota</taxon>
        <taxon>Bacilli</taxon>
        <taxon>Bacillales</taxon>
        <taxon>Paenibacillaceae</taxon>
        <taxon>Paenibacillus</taxon>
    </lineage>
</organism>
<proteinExistence type="predicted"/>
<comment type="caution">
    <text evidence="2">The sequence shown here is derived from an EMBL/GenBank/DDBJ whole genome shotgun (WGS) entry which is preliminary data.</text>
</comment>
<dbReference type="EMBL" id="JBHMAG010000009">
    <property type="protein sequence ID" value="MFB9752382.1"/>
    <property type="molecule type" value="Genomic_DNA"/>
</dbReference>
<evidence type="ECO:0000313" key="3">
    <source>
        <dbReference type="Proteomes" id="UP001589619"/>
    </source>
</evidence>
<feature type="region of interest" description="Disordered" evidence="1">
    <location>
        <begin position="43"/>
        <end position="63"/>
    </location>
</feature>
<evidence type="ECO:0000256" key="1">
    <source>
        <dbReference type="SAM" id="MobiDB-lite"/>
    </source>
</evidence>
<evidence type="ECO:0000313" key="2">
    <source>
        <dbReference type="EMBL" id="MFB9752382.1"/>
    </source>
</evidence>
<gene>
    <name evidence="2" type="ORF">ACFFNY_12520</name>
</gene>
<name>A0ABV5VVP9_9BACL</name>
<feature type="compositionally biased region" description="Basic and acidic residues" evidence="1">
    <location>
        <begin position="43"/>
        <end position="55"/>
    </location>
</feature>
<keyword evidence="3" id="KW-1185">Reference proteome</keyword>
<reference evidence="2 3" key="1">
    <citation type="submission" date="2024-09" db="EMBL/GenBank/DDBJ databases">
        <authorList>
            <person name="Sun Q."/>
            <person name="Mori K."/>
        </authorList>
    </citation>
    <scope>NUCLEOTIDE SEQUENCE [LARGE SCALE GENOMIC DNA]</scope>
    <source>
        <strain evidence="2 3">JCM 12520</strain>
    </source>
</reference>
<protein>
    <recommendedName>
        <fullName evidence="4">LIM zinc-binding domain-containing protein</fullName>
    </recommendedName>
</protein>